<comment type="caution">
    <text evidence="1">The sequence shown here is derived from an EMBL/GenBank/DDBJ whole genome shotgun (WGS) entry which is preliminary data.</text>
</comment>
<gene>
    <name evidence="1" type="ORF">Vadar_027095</name>
</gene>
<proteinExistence type="predicted"/>
<sequence>MSSPPPSKKRLFSDSKAKTKSSDNAIQTNQQQETQEPFVASVKINSDFTDPQWSQREEFPPGYRFCPLDGELIVYYLQKKVNNESMPYNRIQDVNLYMHNPDYLADQYQVLGDDAWYFYTPRDRKYRKGKRPKRAAGDGYWKATGADKPVEHRGVIVGKKKSLVFYLGKPPSGNKTDWIMHEYTVNAPPRIKKDENDMRLDDWVLCKIYKKAPDKSKRVEEQDQHEPIESSVTSPEEVSHRANYDNHLVDMNYNYNICNGYIQPTRVLSPVLPPFSDSCFPNYSNFATYHPQQQVVRVQSVGIIPPLVHSTQGFIMPKYNIQENFGSISTLDNLLGSQHESVDTLPFYHGLLPHNP</sequence>
<protein>
    <submittedName>
        <fullName evidence="1">Uncharacterized protein</fullName>
    </submittedName>
</protein>
<name>A0ACB7XCH9_9ERIC</name>
<dbReference type="EMBL" id="CM037156">
    <property type="protein sequence ID" value="KAH7838482.1"/>
    <property type="molecule type" value="Genomic_DNA"/>
</dbReference>
<keyword evidence="2" id="KW-1185">Reference proteome</keyword>
<evidence type="ECO:0000313" key="2">
    <source>
        <dbReference type="Proteomes" id="UP000828048"/>
    </source>
</evidence>
<accession>A0ACB7XCH9</accession>
<organism evidence="1 2">
    <name type="scientific">Vaccinium darrowii</name>
    <dbReference type="NCBI Taxonomy" id="229202"/>
    <lineage>
        <taxon>Eukaryota</taxon>
        <taxon>Viridiplantae</taxon>
        <taxon>Streptophyta</taxon>
        <taxon>Embryophyta</taxon>
        <taxon>Tracheophyta</taxon>
        <taxon>Spermatophyta</taxon>
        <taxon>Magnoliopsida</taxon>
        <taxon>eudicotyledons</taxon>
        <taxon>Gunneridae</taxon>
        <taxon>Pentapetalae</taxon>
        <taxon>asterids</taxon>
        <taxon>Ericales</taxon>
        <taxon>Ericaceae</taxon>
        <taxon>Vaccinioideae</taxon>
        <taxon>Vaccinieae</taxon>
        <taxon>Vaccinium</taxon>
    </lineage>
</organism>
<dbReference type="Proteomes" id="UP000828048">
    <property type="component" value="Chromosome 6"/>
</dbReference>
<reference evidence="1 2" key="1">
    <citation type="journal article" date="2021" name="Hortic Res">
        <title>High-quality reference genome and annotation aids understanding of berry development for evergreen blueberry (Vaccinium darrowii).</title>
        <authorList>
            <person name="Yu J."/>
            <person name="Hulse-Kemp A.M."/>
            <person name="Babiker E."/>
            <person name="Staton M."/>
        </authorList>
    </citation>
    <scope>NUCLEOTIDE SEQUENCE [LARGE SCALE GENOMIC DNA]</scope>
    <source>
        <strain evidence="2">cv. NJ 8807/NJ 8810</strain>
        <tissue evidence="1">Young leaf</tissue>
    </source>
</reference>
<evidence type="ECO:0000313" key="1">
    <source>
        <dbReference type="EMBL" id="KAH7838482.1"/>
    </source>
</evidence>